<comment type="subcellular location">
    <subcellularLocation>
        <location evidence="1">Endoplasmic reticulum</location>
    </subcellularLocation>
    <subcellularLocation>
        <location evidence="3">Golgi apparatus</location>
    </subcellularLocation>
    <subcellularLocation>
        <location evidence="2">Lysosome</location>
    </subcellularLocation>
    <subcellularLocation>
        <location evidence="4">Secreted</location>
    </subcellularLocation>
</comment>
<comment type="caution">
    <text evidence="23">The sequence shown here is derived from an EMBL/GenBank/DDBJ whole genome shotgun (WGS) entry which is preliminary data.</text>
</comment>
<dbReference type="SUPFAM" id="SSF53187">
    <property type="entry name" value="Zn-dependent exopeptidases"/>
    <property type="match status" value="1"/>
</dbReference>
<evidence type="ECO:0000256" key="7">
    <source>
        <dbReference type="ARBA" id="ARBA00022645"/>
    </source>
</evidence>
<reference evidence="23" key="1">
    <citation type="submission" date="2021-06" db="EMBL/GenBank/DDBJ databases">
        <title>New haloarchaea isolates fom saline soil.</title>
        <authorList>
            <person name="Duran-Viseras A."/>
            <person name="Sanchez-Porro C.S."/>
            <person name="Ventosa A."/>
        </authorList>
    </citation>
    <scope>NUCLEOTIDE SEQUENCE</scope>
    <source>
        <strain evidence="23">JCM 18369</strain>
    </source>
</reference>
<dbReference type="GO" id="GO:0006508">
    <property type="term" value="P:proteolysis"/>
    <property type="evidence" value="ECO:0007669"/>
    <property type="project" value="UniProtKB-KW"/>
</dbReference>
<evidence type="ECO:0000256" key="4">
    <source>
        <dbReference type="ARBA" id="ARBA00004613"/>
    </source>
</evidence>
<evidence type="ECO:0000256" key="11">
    <source>
        <dbReference type="ARBA" id="ARBA00022801"/>
    </source>
</evidence>
<evidence type="ECO:0000259" key="21">
    <source>
        <dbReference type="Pfam" id="PF02225"/>
    </source>
</evidence>
<sequence>MSDTDWIGETFTSDAGWDHLETLVDIENRMAGSEGERAAAAETRDALAEHARNARLSEFEIQGWERGQSAIRADGEPVAARAHECIALPRSPADEVTGDLVDVGHGLPEEFADADCEGGVVMVRSDVPDWYDRYIHRREKYYRAVEAGAAAFVYRNHVEGVLPATGSVGTADAPIGEIPAVGVASETGARLARRYDGDAVTVAVDCETPEATSRNVHADLGPDTDERLLVTSHVDAHDIAEGAMDNGAGTAMVVELARALAGREHELDTRVEFVAFGAEEVGLVGSNRLARDAALDDVTAVLNLDGVVQGRTLECYTHGFDALADAAERVAGRFDHPISLTPEQGPHSDHWPFVRRGVPGYHVTSETGESGRGWGHTHADTLDKLEPRNFREQAVLLTELAVTLADGTVDPEPVDPSVIADALESQDLAEGMRVTGDWPFEE</sequence>
<dbReference type="Gene3D" id="3.50.30.30">
    <property type="match status" value="1"/>
</dbReference>
<evidence type="ECO:0000256" key="15">
    <source>
        <dbReference type="ARBA" id="ARBA00023049"/>
    </source>
</evidence>
<organism evidence="23 24">
    <name type="scientific">Haloarcula salina</name>
    <dbReference type="NCBI Taxonomy" id="1429914"/>
    <lineage>
        <taxon>Archaea</taxon>
        <taxon>Methanobacteriati</taxon>
        <taxon>Methanobacteriota</taxon>
        <taxon>Stenosarchaea group</taxon>
        <taxon>Halobacteria</taxon>
        <taxon>Halobacteriales</taxon>
        <taxon>Haloarculaceae</taxon>
        <taxon>Haloarcula</taxon>
    </lineage>
</organism>
<evidence type="ECO:0000256" key="9">
    <source>
        <dbReference type="ARBA" id="ARBA00022723"/>
    </source>
</evidence>
<keyword evidence="17" id="KW-0325">Glycoprotein</keyword>
<dbReference type="RefSeq" id="WP_162415081.1">
    <property type="nucleotide sequence ID" value="NZ_JAHQXE010000007.1"/>
</dbReference>
<gene>
    <name evidence="23" type="ORF">KTS37_18370</name>
</gene>
<dbReference type="GO" id="GO:0046872">
    <property type="term" value="F:metal ion binding"/>
    <property type="evidence" value="ECO:0007669"/>
    <property type="project" value="UniProtKB-KW"/>
</dbReference>
<evidence type="ECO:0000256" key="3">
    <source>
        <dbReference type="ARBA" id="ARBA00004555"/>
    </source>
</evidence>
<dbReference type="Pfam" id="PF02225">
    <property type="entry name" value="PA"/>
    <property type="match status" value="1"/>
</dbReference>
<keyword evidence="24" id="KW-1185">Reference proteome</keyword>
<keyword evidence="10" id="KW-0732">Signal</keyword>
<evidence type="ECO:0000256" key="8">
    <source>
        <dbReference type="ARBA" id="ARBA00022670"/>
    </source>
</evidence>
<dbReference type="InterPro" id="IPR039866">
    <property type="entry name" value="CPQ"/>
</dbReference>
<dbReference type="GO" id="GO:0004180">
    <property type="term" value="F:carboxypeptidase activity"/>
    <property type="evidence" value="ECO:0007669"/>
    <property type="project" value="UniProtKB-KW"/>
</dbReference>
<feature type="domain" description="PA" evidence="21">
    <location>
        <begin position="96"/>
        <end position="191"/>
    </location>
</feature>
<evidence type="ECO:0000256" key="10">
    <source>
        <dbReference type="ARBA" id="ARBA00022729"/>
    </source>
</evidence>
<protein>
    <recommendedName>
        <fullName evidence="5">Carboxypeptidase Q</fullName>
    </recommendedName>
    <alternativeName>
        <fullName evidence="20">Plasma glutamate carboxypeptidase</fullName>
    </alternativeName>
</protein>
<evidence type="ECO:0000313" key="23">
    <source>
        <dbReference type="EMBL" id="MBV0903754.1"/>
    </source>
</evidence>
<comment type="subunit">
    <text evidence="19">Homodimer. The monomeric form is inactive while the homodimer is active.</text>
</comment>
<dbReference type="AlphaFoldDB" id="A0AA41G515"/>
<dbReference type="PANTHER" id="PTHR12053:SF3">
    <property type="entry name" value="CARBOXYPEPTIDASE Q"/>
    <property type="match status" value="1"/>
</dbReference>
<dbReference type="SUPFAM" id="SSF52025">
    <property type="entry name" value="PA domain"/>
    <property type="match status" value="1"/>
</dbReference>
<keyword evidence="6" id="KW-0964">Secreted</keyword>
<evidence type="ECO:0000256" key="18">
    <source>
        <dbReference type="ARBA" id="ARBA00023228"/>
    </source>
</evidence>
<dbReference type="InterPro" id="IPR046450">
    <property type="entry name" value="PA_dom_sf"/>
</dbReference>
<dbReference type="Gene3D" id="3.40.630.10">
    <property type="entry name" value="Zn peptidases"/>
    <property type="match status" value="1"/>
</dbReference>
<keyword evidence="13" id="KW-0862">Zinc</keyword>
<feature type="domain" description="Peptidase M28" evidence="22">
    <location>
        <begin position="215"/>
        <end position="394"/>
    </location>
</feature>
<evidence type="ECO:0000256" key="5">
    <source>
        <dbReference type="ARBA" id="ARBA00014116"/>
    </source>
</evidence>
<dbReference type="PANTHER" id="PTHR12053">
    <property type="entry name" value="PROTEASE FAMILY M28 PLASMA GLUTAMATE CARBOXYPEPTIDASE-RELATED"/>
    <property type="match status" value="1"/>
</dbReference>
<keyword evidence="12" id="KW-0256">Endoplasmic reticulum</keyword>
<evidence type="ECO:0000256" key="6">
    <source>
        <dbReference type="ARBA" id="ARBA00022525"/>
    </source>
</evidence>
<proteinExistence type="predicted"/>
<dbReference type="CDD" id="cd04819">
    <property type="entry name" value="PA_2"/>
    <property type="match status" value="1"/>
</dbReference>
<evidence type="ECO:0000313" key="24">
    <source>
        <dbReference type="Proteomes" id="UP001166304"/>
    </source>
</evidence>
<evidence type="ECO:0000256" key="13">
    <source>
        <dbReference type="ARBA" id="ARBA00022833"/>
    </source>
</evidence>
<dbReference type="InterPro" id="IPR003137">
    <property type="entry name" value="PA_domain"/>
</dbReference>
<dbReference type="GO" id="GO:0070573">
    <property type="term" value="F:metallodipeptidase activity"/>
    <property type="evidence" value="ECO:0007669"/>
    <property type="project" value="InterPro"/>
</dbReference>
<keyword evidence="16" id="KW-0865">Zymogen</keyword>
<evidence type="ECO:0000259" key="22">
    <source>
        <dbReference type="Pfam" id="PF04389"/>
    </source>
</evidence>
<dbReference type="InterPro" id="IPR007484">
    <property type="entry name" value="Peptidase_M28"/>
</dbReference>
<evidence type="ECO:0000256" key="19">
    <source>
        <dbReference type="ARBA" id="ARBA00025833"/>
    </source>
</evidence>
<dbReference type="EMBL" id="JAHQXE010000007">
    <property type="protein sequence ID" value="MBV0903754.1"/>
    <property type="molecule type" value="Genomic_DNA"/>
</dbReference>
<keyword evidence="11" id="KW-0378">Hydrolase</keyword>
<evidence type="ECO:0000256" key="14">
    <source>
        <dbReference type="ARBA" id="ARBA00023034"/>
    </source>
</evidence>
<dbReference type="GO" id="GO:0005576">
    <property type="term" value="C:extracellular region"/>
    <property type="evidence" value="ECO:0007669"/>
    <property type="project" value="UniProtKB-SubCell"/>
</dbReference>
<evidence type="ECO:0000256" key="2">
    <source>
        <dbReference type="ARBA" id="ARBA00004371"/>
    </source>
</evidence>
<dbReference type="Pfam" id="PF04389">
    <property type="entry name" value="Peptidase_M28"/>
    <property type="match status" value="1"/>
</dbReference>
<accession>A0AA41G515</accession>
<keyword evidence="18" id="KW-0458">Lysosome</keyword>
<name>A0AA41G515_9EURY</name>
<evidence type="ECO:0000256" key="17">
    <source>
        <dbReference type="ARBA" id="ARBA00023180"/>
    </source>
</evidence>
<keyword evidence="14" id="KW-0333">Golgi apparatus</keyword>
<evidence type="ECO:0000256" key="12">
    <source>
        <dbReference type="ARBA" id="ARBA00022824"/>
    </source>
</evidence>
<keyword evidence="15" id="KW-0482">Metalloprotease</keyword>
<keyword evidence="7" id="KW-0121">Carboxypeptidase</keyword>
<dbReference type="Proteomes" id="UP001166304">
    <property type="component" value="Unassembled WGS sequence"/>
</dbReference>
<evidence type="ECO:0000256" key="1">
    <source>
        <dbReference type="ARBA" id="ARBA00004240"/>
    </source>
</evidence>
<dbReference type="GO" id="GO:0005764">
    <property type="term" value="C:lysosome"/>
    <property type="evidence" value="ECO:0007669"/>
    <property type="project" value="UniProtKB-SubCell"/>
</dbReference>
<evidence type="ECO:0000256" key="20">
    <source>
        <dbReference type="ARBA" id="ARBA00033328"/>
    </source>
</evidence>
<keyword evidence="8" id="KW-0645">Protease</keyword>
<keyword evidence="9" id="KW-0479">Metal-binding</keyword>
<evidence type="ECO:0000256" key="16">
    <source>
        <dbReference type="ARBA" id="ARBA00023145"/>
    </source>
</evidence>